<dbReference type="EMBL" id="CP096034">
    <property type="protein sequence ID" value="UPM55410.1"/>
    <property type="molecule type" value="Genomic_DNA"/>
</dbReference>
<keyword evidence="5" id="KW-0812">Transmembrane</keyword>
<reference evidence="6 7" key="1">
    <citation type="submission" date="2022-04" db="EMBL/GenBank/DDBJ databases">
        <title>Mechanism of arsenic methylation and mitigation arsenic toxicity by Bacillus sp. LH14 from an Arsenic-Contaminated Paddy Soil.</title>
        <authorList>
            <person name="Wang D."/>
        </authorList>
    </citation>
    <scope>NUCLEOTIDE SEQUENCE [LARGE SCALE GENOMIC DNA]</scope>
    <source>
        <strain evidence="6 7">LH14</strain>
    </source>
</reference>
<dbReference type="PANTHER" id="PTHR22550:SF16">
    <property type="entry name" value="SPORE GERMINATION PROTEIN"/>
    <property type="match status" value="1"/>
</dbReference>
<dbReference type="Proteomes" id="UP000830639">
    <property type="component" value="Chromosome"/>
</dbReference>
<dbReference type="PANTHER" id="PTHR22550">
    <property type="entry name" value="SPORE GERMINATION PROTEIN"/>
    <property type="match status" value="1"/>
</dbReference>
<sequence length="477" mass="53614">MKETTERRSNFINQEGNLNSNIELLRSLFPTSDLEVKNVMLKEKKGVFIYFNSLVNEEKIDQFATDILEYKEDLFQFFYSHTTPTKKIEDIEHSLLAGKNVILIDGEVKAFLYSVEDFPKRTFSPPSIDNSIKGSKISFVETIELNLGLLRRFIQSRDLLFKETKVGTDNKTLVTLAYLDGVVKPELVTEIESKLSTIKFDSILNASQLAQLMEKYPISFFPQLVTTERPDIATEAILKGKVVIVLDRSSEVIILPGSFISFFKSIDDSSTRPVITFFNFFLRIVALFITLYLPGIYISIISFNYDVVPLKLIISIGQSRANVPFDPLVEAIIMEITLEMLREAAIRLPTPISTTVGVVGGIVIGQAAVQAGIVSNIMVIVVALTAISSFIIPNYDMASSLRILRFPIMIMASLFGIIGIIASTMIILGHALKLSSYHESFSQPFSPLNFKQLKKKYQNSALSILFNQQITNQKKRK</sequence>
<feature type="transmembrane region" description="Helical" evidence="5">
    <location>
        <begin position="371"/>
        <end position="392"/>
    </location>
</feature>
<keyword evidence="7" id="KW-1185">Reference proteome</keyword>
<gene>
    <name evidence="6" type="ORF">MY490_06075</name>
</gene>
<protein>
    <submittedName>
        <fullName evidence="6">Spore germination protein</fullName>
    </submittedName>
</protein>
<proteinExistence type="inferred from homology"/>
<keyword evidence="5" id="KW-1133">Transmembrane helix</keyword>
<name>A0ABY4JNJ0_9BACI</name>
<evidence type="ECO:0000256" key="5">
    <source>
        <dbReference type="SAM" id="Phobius"/>
    </source>
</evidence>
<feature type="transmembrane region" description="Helical" evidence="5">
    <location>
        <begin position="344"/>
        <end position="364"/>
    </location>
</feature>
<evidence type="ECO:0000313" key="7">
    <source>
        <dbReference type="Proteomes" id="UP000830639"/>
    </source>
</evidence>
<feature type="transmembrane region" description="Helical" evidence="5">
    <location>
        <begin position="404"/>
        <end position="428"/>
    </location>
</feature>
<evidence type="ECO:0000313" key="6">
    <source>
        <dbReference type="EMBL" id="UPM55410.1"/>
    </source>
</evidence>
<organism evidence="6 7">
    <name type="scientific">Gottfriedia acidiceleris</name>
    <dbReference type="NCBI Taxonomy" id="371036"/>
    <lineage>
        <taxon>Bacteria</taxon>
        <taxon>Bacillati</taxon>
        <taxon>Bacillota</taxon>
        <taxon>Bacilli</taxon>
        <taxon>Bacillales</taxon>
        <taxon>Bacillaceae</taxon>
        <taxon>Gottfriedia</taxon>
    </lineage>
</organism>
<comment type="similarity">
    <text evidence="2 4">Belongs to the GerABKA family.</text>
</comment>
<comment type="subcellular location">
    <subcellularLocation>
        <location evidence="4">Cell membrane</location>
    </subcellularLocation>
    <subcellularLocation>
        <location evidence="1">Membrane</location>
        <topology evidence="1">Multi-pass membrane protein</topology>
    </subcellularLocation>
</comment>
<feature type="transmembrane region" description="Helical" evidence="5">
    <location>
        <begin position="280"/>
        <end position="303"/>
    </location>
</feature>
<dbReference type="InterPro" id="IPR050768">
    <property type="entry name" value="UPF0353/GerABKA_families"/>
</dbReference>
<dbReference type="PIRSF" id="PIRSF005690">
    <property type="entry name" value="GerBA"/>
    <property type="match status" value="1"/>
</dbReference>
<dbReference type="InterPro" id="IPR004995">
    <property type="entry name" value="Spore_Ger"/>
</dbReference>
<evidence type="ECO:0000256" key="1">
    <source>
        <dbReference type="ARBA" id="ARBA00004141"/>
    </source>
</evidence>
<dbReference type="Pfam" id="PF03323">
    <property type="entry name" value="GerA"/>
    <property type="match status" value="1"/>
</dbReference>
<dbReference type="RefSeq" id="WP_248268424.1">
    <property type="nucleotide sequence ID" value="NZ_CP096034.1"/>
</dbReference>
<keyword evidence="3 4" id="KW-0472">Membrane</keyword>
<evidence type="ECO:0000256" key="3">
    <source>
        <dbReference type="ARBA" id="ARBA00023136"/>
    </source>
</evidence>
<evidence type="ECO:0000256" key="4">
    <source>
        <dbReference type="PIRNR" id="PIRNR005690"/>
    </source>
</evidence>
<evidence type="ECO:0000256" key="2">
    <source>
        <dbReference type="ARBA" id="ARBA00005278"/>
    </source>
</evidence>
<accession>A0ABY4JNJ0</accession>